<keyword evidence="4" id="KW-1185">Reference proteome</keyword>
<sequence length="255" mass="28842">PIFAGLRVICLRNQNYGHTQMFNSICLGLNYIEDLCDRVFILPAKFPMFLPETIKRMMDTDAQVVCPVFEGRRGHPVLVSSAVIGKLLNYKGEQGLRGALRQADVYRYAAEVEVEDQGIILAVETDEDRAQSNLDNERLDIFPQVQLTLERDDGFFGPSVAQFLSLIDHTGSMQTACRQMHMSYTKGWKILKAAEKQLGYPLLITQSGGAEGGSSLLTPKARDFLARFLRMEKELREDAQKLYEKYFSMEDETGL</sequence>
<accession>A0ABV1DDJ1</accession>
<organism evidence="3 4">
    <name type="scientific">Enterocloster hominis</name>
    <name type="common">ex Hitch et al. 2024</name>
    <dbReference type="NCBI Taxonomy" id="1917870"/>
    <lineage>
        <taxon>Bacteria</taxon>
        <taxon>Bacillati</taxon>
        <taxon>Bacillota</taxon>
        <taxon>Clostridia</taxon>
        <taxon>Lachnospirales</taxon>
        <taxon>Lachnospiraceae</taxon>
        <taxon>Enterocloster</taxon>
    </lineage>
</organism>
<evidence type="ECO:0000313" key="3">
    <source>
        <dbReference type="EMBL" id="MEQ2428438.1"/>
    </source>
</evidence>
<dbReference type="Gene3D" id="1.10.10.10">
    <property type="entry name" value="Winged helix-like DNA-binding domain superfamily/Winged helix DNA-binding domain"/>
    <property type="match status" value="1"/>
</dbReference>
<dbReference type="EMBL" id="JBBMFM010000181">
    <property type="protein sequence ID" value="MEQ2428438.1"/>
    <property type="molecule type" value="Genomic_DNA"/>
</dbReference>
<gene>
    <name evidence="3" type="ORF">WMQ36_26115</name>
</gene>
<reference evidence="3 4" key="1">
    <citation type="submission" date="2024-03" db="EMBL/GenBank/DDBJ databases">
        <title>Human intestinal bacterial collection.</title>
        <authorList>
            <person name="Pauvert C."/>
            <person name="Hitch T.C.A."/>
            <person name="Clavel T."/>
        </authorList>
    </citation>
    <scope>NUCLEOTIDE SEQUENCE [LARGE SCALE GENOMIC DNA]</scope>
    <source>
        <strain evidence="3 4">CLA-SR-H021</strain>
    </source>
</reference>
<dbReference type="PANTHER" id="PTHR30432">
    <property type="entry name" value="TRANSCRIPTIONAL REGULATOR MODE"/>
    <property type="match status" value="1"/>
</dbReference>
<dbReference type="PANTHER" id="PTHR30432:SF1">
    <property type="entry name" value="DNA-BINDING TRANSCRIPTIONAL DUAL REGULATOR MODE"/>
    <property type="match status" value="1"/>
</dbReference>
<dbReference type="InterPro" id="IPR036390">
    <property type="entry name" value="WH_DNA-bd_sf"/>
</dbReference>
<dbReference type="InterPro" id="IPR051815">
    <property type="entry name" value="Molybdate_resp_trans_reg"/>
</dbReference>
<dbReference type="InterPro" id="IPR029044">
    <property type="entry name" value="Nucleotide-diphossugar_trans"/>
</dbReference>
<dbReference type="InterPro" id="IPR036388">
    <property type="entry name" value="WH-like_DNA-bd_sf"/>
</dbReference>
<keyword evidence="1" id="KW-0175">Coiled coil</keyword>
<dbReference type="Gene3D" id="3.90.550.10">
    <property type="entry name" value="Spore Coat Polysaccharide Biosynthesis Protein SpsA, Chain A"/>
    <property type="match status" value="1"/>
</dbReference>
<dbReference type="RefSeq" id="WP_349118714.1">
    <property type="nucleotide sequence ID" value="NZ_JBBMFM010000181.1"/>
</dbReference>
<evidence type="ECO:0000313" key="4">
    <source>
        <dbReference type="Proteomes" id="UP001454086"/>
    </source>
</evidence>
<dbReference type="InterPro" id="IPR025877">
    <property type="entry name" value="MobA-like_NTP_Trfase"/>
</dbReference>
<name>A0ABV1DDJ1_9FIRM</name>
<dbReference type="SUPFAM" id="SSF53448">
    <property type="entry name" value="Nucleotide-diphospho-sugar transferases"/>
    <property type="match status" value="1"/>
</dbReference>
<dbReference type="Pfam" id="PF12804">
    <property type="entry name" value="NTP_transf_3"/>
    <property type="match status" value="1"/>
</dbReference>
<keyword evidence="3" id="KW-0808">Transferase</keyword>
<dbReference type="Proteomes" id="UP001454086">
    <property type="component" value="Unassembled WGS sequence"/>
</dbReference>
<protein>
    <submittedName>
        <fullName evidence="3">NTP transferase domain-containing protein</fullName>
    </submittedName>
</protein>
<evidence type="ECO:0000256" key="1">
    <source>
        <dbReference type="SAM" id="Coils"/>
    </source>
</evidence>
<feature type="coiled-coil region" evidence="1">
    <location>
        <begin position="225"/>
        <end position="252"/>
    </location>
</feature>
<evidence type="ECO:0000259" key="2">
    <source>
        <dbReference type="Pfam" id="PF12804"/>
    </source>
</evidence>
<dbReference type="SUPFAM" id="SSF46785">
    <property type="entry name" value="Winged helix' DNA-binding domain"/>
    <property type="match status" value="1"/>
</dbReference>
<comment type="caution">
    <text evidence="3">The sequence shown here is derived from an EMBL/GenBank/DDBJ whole genome shotgun (WGS) entry which is preliminary data.</text>
</comment>
<feature type="non-terminal residue" evidence="3">
    <location>
        <position position="1"/>
    </location>
</feature>
<proteinExistence type="predicted"/>
<dbReference type="GO" id="GO:0016740">
    <property type="term" value="F:transferase activity"/>
    <property type="evidence" value="ECO:0007669"/>
    <property type="project" value="UniProtKB-KW"/>
</dbReference>
<feature type="domain" description="MobA-like NTP transferase" evidence="2">
    <location>
        <begin position="3"/>
        <end position="103"/>
    </location>
</feature>